<gene>
    <name evidence="1" type="ORF">AVDCRST_MAG01-01-661</name>
</gene>
<sequence length="76" mass="8572">MESIDDSRGRCIRKFGEEAVLPALREAFGQRPEWQGFDAHQLSVLLYLRGYLSTPPEDLDVESALTFALEDWEGAA</sequence>
<protein>
    <submittedName>
        <fullName evidence="1">Uncharacterized protein</fullName>
    </submittedName>
</protein>
<evidence type="ECO:0000313" key="1">
    <source>
        <dbReference type="EMBL" id="CAA9394088.1"/>
    </source>
</evidence>
<organism evidence="1">
    <name type="scientific">uncultured Rubrobacteraceae bacterium</name>
    <dbReference type="NCBI Taxonomy" id="349277"/>
    <lineage>
        <taxon>Bacteria</taxon>
        <taxon>Bacillati</taxon>
        <taxon>Actinomycetota</taxon>
        <taxon>Rubrobacteria</taxon>
        <taxon>Rubrobacterales</taxon>
        <taxon>Rubrobacteraceae</taxon>
        <taxon>environmental samples</taxon>
    </lineage>
</organism>
<reference evidence="1" key="1">
    <citation type="submission" date="2020-02" db="EMBL/GenBank/DDBJ databases">
        <authorList>
            <person name="Meier V. D."/>
        </authorList>
    </citation>
    <scope>NUCLEOTIDE SEQUENCE</scope>
    <source>
        <strain evidence="1">AVDCRST_MAG01</strain>
    </source>
</reference>
<proteinExistence type="predicted"/>
<dbReference type="EMBL" id="CADCUW010000105">
    <property type="protein sequence ID" value="CAA9394088.1"/>
    <property type="molecule type" value="Genomic_DNA"/>
</dbReference>
<dbReference type="AlphaFoldDB" id="A0A6J4NP48"/>
<name>A0A6J4NP48_9ACTN</name>
<accession>A0A6J4NP48</accession>